<sequence>MNAIQLPAVTHEFSTLMQSRGQTVSHGDLEFVSLISAAWQSERTNPNPIVFAAECGFGKSTLLELFLRHKTASDPYFGAIIVKQKRDEVEALSVAINRNLTEDGREQVRYRRAFAIRGYDPLQMTYRSYRKQFERQAYYPVVIMTAEMLARQSSMRLLDRFSSFYDGDRQRRPRRLLIIDERPVITRNHSVSVEDVNRLIVDVRAIGLRKYNGKEANYFREFLEYAQRLRHEIESCSVAARIEPVDFEYTLPEELRKDWGDDYEGDNFDMLGTFESAIRFGGAVSFRRGGVPVVSVSQRIYYEWTQYNSFILDATAKTDPYYASDKFDVIEAPTPHLYRNVYFNVCPSENLSRSFFEAHPQSFDEVAAMVKEIAAKQRKTMVVFYKEHLSRLEELLAEEIECGAVLTKHFDSGRATNEYKDCDAAIFLGWLLKGDTYYPQVASAIYSELLPLDHDINISGIRYSDARVESFKTGELVTERIQDVHRIRPRSSTYPINVYLFHRDGEIIRKIIESFPGSIRREFTPLRRLSGKVTHADNLIGYFQKMESGQRTKSKEIYESLGISARQFSRLQEDPRVVEAMRQYRVIKDRTFYSKL</sequence>
<gene>
    <name evidence="1" type="ORF">ACFSW5_14940</name>
</gene>
<evidence type="ECO:0008006" key="3">
    <source>
        <dbReference type="Google" id="ProtNLM"/>
    </source>
</evidence>
<accession>A0ABW5QZ17</accession>
<reference evidence="2" key="1">
    <citation type="journal article" date="2019" name="Int. J. Syst. Evol. Microbiol.">
        <title>The Global Catalogue of Microorganisms (GCM) 10K type strain sequencing project: providing services to taxonomists for standard genome sequencing and annotation.</title>
        <authorList>
            <consortium name="The Broad Institute Genomics Platform"/>
            <consortium name="The Broad Institute Genome Sequencing Center for Infectious Disease"/>
            <person name="Wu L."/>
            <person name="Ma J."/>
        </authorList>
    </citation>
    <scope>NUCLEOTIDE SEQUENCE [LARGE SCALE GENOMIC DNA]</scope>
    <source>
        <strain evidence="2">TISTR 1827</strain>
    </source>
</reference>
<comment type="caution">
    <text evidence="1">The sequence shown here is derived from an EMBL/GenBank/DDBJ whole genome shotgun (WGS) entry which is preliminary data.</text>
</comment>
<keyword evidence="2" id="KW-1185">Reference proteome</keyword>
<protein>
    <recommendedName>
        <fullName evidence="3">ATP-binding protein</fullName>
    </recommendedName>
</protein>
<dbReference type="RefSeq" id="WP_379274552.1">
    <property type="nucleotide sequence ID" value="NZ_JBHUGT010000029.1"/>
</dbReference>
<name>A0ABW5QZ17_9BACL</name>
<evidence type="ECO:0000313" key="2">
    <source>
        <dbReference type="Proteomes" id="UP001597493"/>
    </source>
</evidence>
<dbReference type="EMBL" id="JBHUMY010000016">
    <property type="protein sequence ID" value="MFD2661548.1"/>
    <property type="molecule type" value="Genomic_DNA"/>
</dbReference>
<proteinExistence type="predicted"/>
<organism evidence="1 2">
    <name type="scientific">Paenibacillus thailandensis</name>
    <dbReference type="NCBI Taxonomy" id="393250"/>
    <lineage>
        <taxon>Bacteria</taxon>
        <taxon>Bacillati</taxon>
        <taxon>Bacillota</taxon>
        <taxon>Bacilli</taxon>
        <taxon>Bacillales</taxon>
        <taxon>Paenibacillaceae</taxon>
        <taxon>Paenibacillus</taxon>
    </lineage>
</organism>
<dbReference type="Proteomes" id="UP001597493">
    <property type="component" value="Unassembled WGS sequence"/>
</dbReference>
<evidence type="ECO:0000313" key="1">
    <source>
        <dbReference type="EMBL" id="MFD2661548.1"/>
    </source>
</evidence>